<dbReference type="SMART" id="SM00260">
    <property type="entry name" value="CheW"/>
    <property type="match status" value="1"/>
</dbReference>
<feature type="domain" description="HPt" evidence="14">
    <location>
        <begin position="1"/>
        <end position="103"/>
    </location>
</feature>
<dbReference type="Gene3D" id="1.10.287.560">
    <property type="entry name" value="Histidine kinase CheA-like, homodimeric domain"/>
    <property type="match status" value="1"/>
</dbReference>
<dbReference type="InterPro" id="IPR002545">
    <property type="entry name" value="CheW-lke_dom"/>
</dbReference>
<dbReference type="SUPFAM" id="SSF47384">
    <property type="entry name" value="Homodimeric domain of signal transducing histidine kinase"/>
    <property type="match status" value="1"/>
</dbReference>
<keyword evidence="9" id="KW-0067">ATP-binding</keyword>
<dbReference type="Gene3D" id="3.30.70.1110">
    <property type="entry name" value="Histidine kinase CheA-like, P2 response regulator-binding domain"/>
    <property type="match status" value="1"/>
</dbReference>
<evidence type="ECO:0000256" key="9">
    <source>
        <dbReference type="ARBA" id="ARBA00022840"/>
    </source>
</evidence>
<keyword evidence="5 11" id="KW-0597">Phosphoprotein</keyword>
<dbReference type="SUPFAM" id="SSF55874">
    <property type="entry name" value="ATPase domain of HSP90 chaperone/DNA topoisomerase II/histidine kinase"/>
    <property type="match status" value="1"/>
</dbReference>
<evidence type="ECO:0000256" key="6">
    <source>
        <dbReference type="ARBA" id="ARBA00022679"/>
    </source>
</evidence>
<dbReference type="InterPro" id="IPR037006">
    <property type="entry name" value="CheA-like_homodim_sf"/>
</dbReference>
<dbReference type="SMART" id="SM01231">
    <property type="entry name" value="H-kinase_dim"/>
    <property type="match status" value="1"/>
</dbReference>
<dbReference type="Pfam" id="PF02518">
    <property type="entry name" value="HATPase_c"/>
    <property type="match status" value="1"/>
</dbReference>
<dbReference type="Gene3D" id="2.30.30.40">
    <property type="entry name" value="SH3 Domains"/>
    <property type="match status" value="1"/>
</dbReference>
<dbReference type="SUPFAM" id="SSF50341">
    <property type="entry name" value="CheW-like"/>
    <property type="match status" value="1"/>
</dbReference>
<accession>A0ABV8GVQ3</accession>
<dbReference type="Pfam" id="PF07194">
    <property type="entry name" value="P2"/>
    <property type="match status" value="1"/>
</dbReference>
<evidence type="ECO:0000256" key="11">
    <source>
        <dbReference type="PROSITE-ProRule" id="PRU00110"/>
    </source>
</evidence>
<evidence type="ECO:0000313" key="15">
    <source>
        <dbReference type="EMBL" id="MFC4023887.1"/>
    </source>
</evidence>
<dbReference type="InterPro" id="IPR010808">
    <property type="entry name" value="CheA_P2-bd"/>
</dbReference>
<dbReference type="CDD" id="cd00731">
    <property type="entry name" value="CheA_reg"/>
    <property type="match status" value="1"/>
</dbReference>
<keyword evidence="10" id="KW-0902">Two-component regulatory system</keyword>
<evidence type="ECO:0000256" key="3">
    <source>
        <dbReference type="ARBA" id="ARBA00021495"/>
    </source>
</evidence>
<evidence type="ECO:0000259" key="14">
    <source>
        <dbReference type="PROSITE" id="PS50894"/>
    </source>
</evidence>
<dbReference type="EC" id="2.7.13.3" evidence="2"/>
<dbReference type="Gene3D" id="1.20.120.160">
    <property type="entry name" value="HPT domain"/>
    <property type="match status" value="1"/>
</dbReference>
<proteinExistence type="predicted"/>
<reference evidence="16" key="1">
    <citation type="journal article" date="2019" name="Int. J. Syst. Evol. Microbiol.">
        <title>The Global Catalogue of Microorganisms (GCM) 10K type strain sequencing project: providing services to taxonomists for standard genome sequencing and annotation.</title>
        <authorList>
            <consortium name="The Broad Institute Genomics Platform"/>
            <consortium name="The Broad Institute Genome Sequencing Center for Infectious Disease"/>
            <person name="Wu L."/>
            <person name="Ma J."/>
        </authorList>
    </citation>
    <scope>NUCLEOTIDE SEQUENCE [LARGE SCALE GENOMIC DNA]</scope>
    <source>
        <strain evidence="16">IBRC-M 10703</strain>
    </source>
</reference>
<feature type="domain" description="CheW-like" evidence="13">
    <location>
        <begin position="543"/>
        <end position="674"/>
    </location>
</feature>
<dbReference type="Proteomes" id="UP001595772">
    <property type="component" value="Unassembled WGS sequence"/>
</dbReference>
<dbReference type="InterPro" id="IPR036061">
    <property type="entry name" value="CheW-like_dom_sf"/>
</dbReference>
<dbReference type="PANTHER" id="PTHR43395:SF1">
    <property type="entry name" value="CHEMOTAXIS PROTEIN CHEA"/>
    <property type="match status" value="1"/>
</dbReference>
<dbReference type="SUPFAM" id="SSF55052">
    <property type="entry name" value="CheY-binding domain of CheA"/>
    <property type="match status" value="1"/>
</dbReference>
<dbReference type="InterPro" id="IPR008207">
    <property type="entry name" value="Sig_transdc_His_kin_Hpt_dom"/>
</dbReference>
<evidence type="ECO:0000256" key="10">
    <source>
        <dbReference type="ARBA" id="ARBA00023012"/>
    </source>
</evidence>
<dbReference type="InterPro" id="IPR036890">
    <property type="entry name" value="HATPase_C_sf"/>
</dbReference>
<dbReference type="PROSITE" id="PS50851">
    <property type="entry name" value="CHEW"/>
    <property type="match status" value="1"/>
</dbReference>
<gene>
    <name evidence="15" type="ORF">ACFOUV_08785</name>
</gene>
<dbReference type="InterPro" id="IPR004358">
    <property type="entry name" value="Sig_transdc_His_kin-like_C"/>
</dbReference>
<dbReference type="RefSeq" id="WP_379496385.1">
    <property type="nucleotide sequence ID" value="NZ_JBHSAO010000006.1"/>
</dbReference>
<dbReference type="InterPro" id="IPR036097">
    <property type="entry name" value="HisK_dim/P_sf"/>
</dbReference>
<dbReference type="Gene3D" id="3.30.565.10">
    <property type="entry name" value="Histidine kinase-like ATPase, C-terminal domain"/>
    <property type="match status" value="1"/>
</dbReference>
<feature type="modified residue" description="Phosphohistidine" evidence="11">
    <location>
        <position position="46"/>
    </location>
</feature>
<dbReference type="CDD" id="cd16916">
    <property type="entry name" value="HATPase_CheA-like"/>
    <property type="match status" value="1"/>
</dbReference>
<evidence type="ECO:0000313" key="16">
    <source>
        <dbReference type="Proteomes" id="UP001595772"/>
    </source>
</evidence>
<dbReference type="InterPro" id="IPR005467">
    <property type="entry name" value="His_kinase_dom"/>
</dbReference>
<dbReference type="InterPro" id="IPR037052">
    <property type="entry name" value="CheA-like_P2_sf"/>
</dbReference>
<keyword evidence="8" id="KW-0418">Kinase</keyword>
<dbReference type="InterPro" id="IPR036641">
    <property type="entry name" value="HPT_dom_sf"/>
</dbReference>
<name>A0ABV8GVQ3_9BACI</name>
<dbReference type="Pfam" id="PF01627">
    <property type="entry name" value="Hpt"/>
    <property type="match status" value="1"/>
</dbReference>
<dbReference type="InterPro" id="IPR004105">
    <property type="entry name" value="CheA-like_dim"/>
</dbReference>
<dbReference type="CDD" id="cd00088">
    <property type="entry name" value="HPT"/>
    <property type="match status" value="1"/>
</dbReference>
<organism evidence="15 16">
    <name type="scientific">Oceanobacillus longus</name>
    <dbReference type="NCBI Taxonomy" id="930120"/>
    <lineage>
        <taxon>Bacteria</taxon>
        <taxon>Bacillati</taxon>
        <taxon>Bacillota</taxon>
        <taxon>Bacilli</taxon>
        <taxon>Bacillales</taxon>
        <taxon>Bacillaceae</taxon>
        <taxon>Oceanobacillus</taxon>
    </lineage>
</organism>
<dbReference type="PANTHER" id="PTHR43395">
    <property type="entry name" value="SENSOR HISTIDINE KINASE CHEA"/>
    <property type="match status" value="1"/>
</dbReference>
<dbReference type="InterPro" id="IPR003594">
    <property type="entry name" value="HATPase_dom"/>
</dbReference>
<dbReference type="SMART" id="SM00387">
    <property type="entry name" value="HATPase_c"/>
    <property type="match status" value="1"/>
</dbReference>
<keyword evidence="7" id="KW-0547">Nucleotide-binding</keyword>
<comment type="catalytic activity">
    <reaction evidence="1">
        <text>ATP + protein L-histidine = ADP + protein N-phospho-L-histidine.</text>
        <dbReference type="EC" id="2.7.13.3"/>
    </reaction>
</comment>
<protein>
    <recommendedName>
        <fullName evidence="3">Chemotaxis protein CheA</fullName>
        <ecNumber evidence="2">2.7.13.3</ecNumber>
    </recommendedName>
</protein>
<sequence length="674" mass="74467">MDMDQYLEVFLDESREHLQAVNDNILKLEKQPQDLNLVNEIFRSAHTLKGMAATMGYEDIASLTHKMENVLDLIRNHKLTVSTAIIDIIFSAIEYLEDMVSTISEGQDGKKDVSELVQQLDQIEQGEPVKAVIKSTVANEGNFINTEELNLDEFQITIIDQASEQGFFPYQITVTLTDDCILKGARAYMVFESLEDRGEMIRTNPSVEEIEEGNFAQQFSMIFLSTMEAETIKTIIEKVSEVKEVDIGNLVTISNSEKDDLPIDEENLVSQLVQEDAAATTEKSAPGTSNSSSKTIRVNLEKIDDLLNLFEEVVIDRSRLEAIADSLSNSDLTDTVEHMSRVSTDMQSLILAMRMVPVDQVFNRFPRMIRGLAKDLNKHINLNIIGADTELDRTVIDEIGDPLVHLIRNSVDHGIELPDVRKQVGKHEEGNLILRAYHSGNHVFIEIEDDGAGINREKVQSKAIENGLISAAEAELLTDDQVANFILSSGFSTADKVSDISGRGVGLDVVKNKIESLGGQISIESKAGKGSIFSIQLPLTLSIIATLLIKVQQETYAVPLSSIIETAILDKTQMMYAHGKKVMDFRGKVIPLVSLETIFDVPSKEVNNKQEFSIVIVKKGDKLTGLIVDSFVGQKEVVLKSLGNYLKDVFAISGATILGDGEVALVLDPNALIK</sequence>
<keyword evidence="4" id="KW-0145">Chemotaxis</keyword>
<evidence type="ECO:0000259" key="12">
    <source>
        <dbReference type="PROSITE" id="PS50109"/>
    </source>
</evidence>
<dbReference type="EMBL" id="JBHSAO010000006">
    <property type="protein sequence ID" value="MFC4023887.1"/>
    <property type="molecule type" value="Genomic_DNA"/>
</dbReference>
<evidence type="ECO:0000259" key="13">
    <source>
        <dbReference type="PROSITE" id="PS50851"/>
    </source>
</evidence>
<dbReference type="PROSITE" id="PS50894">
    <property type="entry name" value="HPT"/>
    <property type="match status" value="1"/>
</dbReference>
<comment type="caution">
    <text evidence="15">The sequence shown here is derived from an EMBL/GenBank/DDBJ whole genome shotgun (WGS) entry which is preliminary data.</text>
</comment>
<dbReference type="SMART" id="SM00073">
    <property type="entry name" value="HPT"/>
    <property type="match status" value="1"/>
</dbReference>
<evidence type="ECO:0000256" key="5">
    <source>
        <dbReference type="ARBA" id="ARBA00022553"/>
    </source>
</evidence>
<keyword evidence="16" id="KW-1185">Reference proteome</keyword>
<dbReference type="InterPro" id="IPR051315">
    <property type="entry name" value="Bact_Chemotaxis_CheA"/>
</dbReference>
<evidence type="ECO:0000256" key="4">
    <source>
        <dbReference type="ARBA" id="ARBA00022500"/>
    </source>
</evidence>
<dbReference type="Pfam" id="PF02895">
    <property type="entry name" value="H-kinase_dim"/>
    <property type="match status" value="1"/>
</dbReference>
<feature type="domain" description="Histidine kinase" evidence="12">
    <location>
        <begin position="291"/>
        <end position="541"/>
    </location>
</feature>
<dbReference type="InterPro" id="IPR035891">
    <property type="entry name" value="CheY-binding_CheA"/>
</dbReference>
<keyword evidence="6" id="KW-0808">Transferase</keyword>
<dbReference type="PRINTS" id="PR00344">
    <property type="entry name" value="BCTRLSENSOR"/>
</dbReference>
<evidence type="ECO:0000256" key="2">
    <source>
        <dbReference type="ARBA" id="ARBA00012438"/>
    </source>
</evidence>
<dbReference type="Pfam" id="PF01584">
    <property type="entry name" value="CheW"/>
    <property type="match status" value="1"/>
</dbReference>
<evidence type="ECO:0000256" key="7">
    <source>
        <dbReference type="ARBA" id="ARBA00022741"/>
    </source>
</evidence>
<dbReference type="SUPFAM" id="SSF47226">
    <property type="entry name" value="Histidine-containing phosphotransfer domain, HPT domain"/>
    <property type="match status" value="1"/>
</dbReference>
<evidence type="ECO:0000256" key="1">
    <source>
        <dbReference type="ARBA" id="ARBA00000085"/>
    </source>
</evidence>
<dbReference type="PROSITE" id="PS50109">
    <property type="entry name" value="HIS_KIN"/>
    <property type="match status" value="1"/>
</dbReference>
<evidence type="ECO:0000256" key="8">
    <source>
        <dbReference type="ARBA" id="ARBA00022777"/>
    </source>
</evidence>